<dbReference type="RefSeq" id="WP_183225153.1">
    <property type="nucleotide sequence ID" value="NZ_BMPW01000020.1"/>
</dbReference>
<organism evidence="1 2">
    <name type="scientific">Actinoplanes campanulatus</name>
    <dbReference type="NCBI Taxonomy" id="113559"/>
    <lineage>
        <taxon>Bacteria</taxon>
        <taxon>Bacillati</taxon>
        <taxon>Actinomycetota</taxon>
        <taxon>Actinomycetes</taxon>
        <taxon>Micromonosporales</taxon>
        <taxon>Micromonosporaceae</taxon>
        <taxon>Actinoplanes</taxon>
    </lineage>
</organism>
<comment type="caution">
    <text evidence="1">The sequence shown here is derived from an EMBL/GenBank/DDBJ whole genome shotgun (WGS) entry which is preliminary data.</text>
</comment>
<evidence type="ECO:0000313" key="2">
    <source>
        <dbReference type="Proteomes" id="UP000590749"/>
    </source>
</evidence>
<reference evidence="1 2" key="1">
    <citation type="submission" date="2020-08" db="EMBL/GenBank/DDBJ databases">
        <title>Genomic Encyclopedia of Type Strains, Phase III (KMG-III): the genomes of soil and plant-associated and newly described type strains.</title>
        <authorList>
            <person name="Whitman W."/>
        </authorList>
    </citation>
    <scope>NUCLEOTIDE SEQUENCE [LARGE SCALE GENOMIC DNA]</scope>
    <source>
        <strain evidence="1 2">CECT 3287</strain>
    </source>
</reference>
<protein>
    <submittedName>
        <fullName evidence="1">Uncharacterized protein</fullName>
    </submittedName>
</protein>
<accession>A0A7W5AML6</accession>
<sequence>MLTESHTTRPADNGTYHYWEVRGPYGAVSLSLLHSRAAGFTSLARMSPALAGNLAPTESGHWVFNVIGEHRPNGPESGWSCSVHGDTCDEDAIVTDLAWPIWERLRDGGVTDRAVYAELEALAGRVFEVAA</sequence>
<name>A0A7W5AML6_9ACTN</name>
<dbReference type="EMBL" id="JACHXF010000017">
    <property type="protein sequence ID" value="MBB3099076.1"/>
    <property type="molecule type" value="Genomic_DNA"/>
</dbReference>
<gene>
    <name evidence="1" type="ORF">FHR83_006782</name>
</gene>
<keyword evidence="2" id="KW-1185">Reference proteome</keyword>
<dbReference type="Proteomes" id="UP000590749">
    <property type="component" value="Unassembled WGS sequence"/>
</dbReference>
<dbReference type="AlphaFoldDB" id="A0A7W5AML6"/>
<proteinExistence type="predicted"/>
<evidence type="ECO:0000313" key="1">
    <source>
        <dbReference type="EMBL" id="MBB3099076.1"/>
    </source>
</evidence>